<keyword evidence="2" id="KW-0472">Membrane</keyword>
<dbReference type="Proteomes" id="UP000641932">
    <property type="component" value="Unassembled WGS sequence"/>
</dbReference>
<keyword evidence="4" id="KW-1185">Reference proteome</keyword>
<sequence>MSTAAGSGGAEADIVHRLSARRAYAPAPPARAPAPPAYPPLPGRPPPPARDDGRGRRRAPRSRRRGGAAALCLVLGLGLLGGAAAGNWLGPGADAAAAAEDRQAADFEAARAVWHSVPVDSLLPRTLRGIGAGPGGADRTWKRAGVAPDSACGPAKAFDPLLEQALAPVGCARLLRATYTDVTSSSVITVGILVTEADRKLMRALGDRWTEQRLGERADLKPRALAFPGTAAEDFGDRQRASWTVRVRTDTPFVVFSASGFADGRAAVPQSAAKAMAKGATSPAAQAGLGHDARAVAVLVEARLTRAAESAARDEEGRR</sequence>
<reference evidence="3" key="2">
    <citation type="submission" date="2020-09" db="EMBL/GenBank/DDBJ databases">
        <authorList>
            <person name="Sun Q."/>
            <person name="Zhou Y."/>
        </authorList>
    </citation>
    <scope>NUCLEOTIDE SEQUENCE</scope>
    <source>
        <strain evidence="3">CGMCC 4.7201</strain>
    </source>
</reference>
<accession>A0A918DT07</accession>
<feature type="compositionally biased region" description="Basic residues" evidence="1">
    <location>
        <begin position="55"/>
        <end position="64"/>
    </location>
</feature>
<keyword evidence="2" id="KW-0812">Transmembrane</keyword>
<feature type="transmembrane region" description="Helical" evidence="2">
    <location>
        <begin position="66"/>
        <end position="89"/>
    </location>
</feature>
<feature type="compositionally biased region" description="Pro residues" evidence="1">
    <location>
        <begin position="26"/>
        <end position="48"/>
    </location>
</feature>
<evidence type="ECO:0000256" key="1">
    <source>
        <dbReference type="SAM" id="MobiDB-lite"/>
    </source>
</evidence>
<evidence type="ECO:0000313" key="4">
    <source>
        <dbReference type="Proteomes" id="UP000641932"/>
    </source>
</evidence>
<proteinExistence type="predicted"/>
<keyword evidence="2" id="KW-1133">Transmembrane helix</keyword>
<organism evidence="3 4">
    <name type="scientific">Wenjunlia tyrosinilytica</name>
    <dbReference type="NCBI Taxonomy" id="1544741"/>
    <lineage>
        <taxon>Bacteria</taxon>
        <taxon>Bacillati</taxon>
        <taxon>Actinomycetota</taxon>
        <taxon>Actinomycetes</taxon>
        <taxon>Kitasatosporales</taxon>
        <taxon>Streptomycetaceae</taxon>
        <taxon>Wenjunlia</taxon>
    </lineage>
</organism>
<dbReference type="EMBL" id="BMMS01000003">
    <property type="protein sequence ID" value="GGO82722.1"/>
    <property type="molecule type" value="Genomic_DNA"/>
</dbReference>
<feature type="region of interest" description="Disordered" evidence="1">
    <location>
        <begin position="21"/>
        <end position="64"/>
    </location>
</feature>
<evidence type="ECO:0000313" key="3">
    <source>
        <dbReference type="EMBL" id="GGO82722.1"/>
    </source>
</evidence>
<name>A0A918DT07_9ACTN</name>
<gene>
    <name evidence="3" type="ORF">GCM10012280_10030</name>
</gene>
<evidence type="ECO:0000256" key="2">
    <source>
        <dbReference type="SAM" id="Phobius"/>
    </source>
</evidence>
<reference evidence="3" key="1">
    <citation type="journal article" date="2014" name="Int. J. Syst. Evol. Microbiol.">
        <title>Complete genome sequence of Corynebacterium casei LMG S-19264T (=DSM 44701T), isolated from a smear-ripened cheese.</title>
        <authorList>
            <consortium name="US DOE Joint Genome Institute (JGI-PGF)"/>
            <person name="Walter F."/>
            <person name="Albersmeier A."/>
            <person name="Kalinowski J."/>
            <person name="Ruckert C."/>
        </authorList>
    </citation>
    <scope>NUCLEOTIDE SEQUENCE</scope>
    <source>
        <strain evidence="3">CGMCC 4.7201</strain>
    </source>
</reference>
<comment type="caution">
    <text evidence="3">The sequence shown here is derived from an EMBL/GenBank/DDBJ whole genome shotgun (WGS) entry which is preliminary data.</text>
</comment>
<dbReference type="RefSeq" id="WP_229698158.1">
    <property type="nucleotide sequence ID" value="NZ_BMMS01000003.1"/>
</dbReference>
<protein>
    <submittedName>
        <fullName evidence="3">Uncharacterized protein</fullName>
    </submittedName>
</protein>
<dbReference type="AlphaFoldDB" id="A0A918DT07"/>